<dbReference type="SMART" id="SM00850">
    <property type="entry name" value="LytTR"/>
    <property type="match status" value="1"/>
</dbReference>
<dbReference type="RefSeq" id="WP_188771244.1">
    <property type="nucleotide sequence ID" value="NZ_BMKK01000019.1"/>
</dbReference>
<proteinExistence type="predicted"/>
<organism evidence="2 3">
    <name type="scientific">Emticicia aquatilis</name>
    <dbReference type="NCBI Taxonomy" id="1537369"/>
    <lineage>
        <taxon>Bacteria</taxon>
        <taxon>Pseudomonadati</taxon>
        <taxon>Bacteroidota</taxon>
        <taxon>Cytophagia</taxon>
        <taxon>Cytophagales</taxon>
        <taxon>Leadbetterellaceae</taxon>
        <taxon>Emticicia</taxon>
    </lineage>
</organism>
<gene>
    <name evidence="2" type="ORF">GCM10011514_52860</name>
</gene>
<comment type="caution">
    <text evidence="2">The sequence shown here is derived from an EMBL/GenBank/DDBJ whole genome shotgun (WGS) entry which is preliminary data.</text>
</comment>
<dbReference type="AlphaFoldDB" id="A0A916Z9A1"/>
<reference evidence="2" key="1">
    <citation type="journal article" date="2014" name="Int. J. Syst. Evol. Microbiol.">
        <title>Complete genome sequence of Corynebacterium casei LMG S-19264T (=DSM 44701T), isolated from a smear-ripened cheese.</title>
        <authorList>
            <consortium name="US DOE Joint Genome Institute (JGI-PGF)"/>
            <person name="Walter F."/>
            <person name="Albersmeier A."/>
            <person name="Kalinowski J."/>
            <person name="Ruckert C."/>
        </authorList>
    </citation>
    <scope>NUCLEOTIDE SEQUENCE</scope>
    <source>
        <strain evidence="2">CGMCC 1.15958</strain>
    </source>
</reference>
<feature type="domain" description="HTH LytTR-type" evidence="1">
    <location>
        <begin position="3"/>
        <end position="104"/>
    </location>
</feature>
<dbReference type="Gene3D" id="2.40.50.1020">
    <property type="entry name" value="LytTr DNA-binding domain"/>
    <property type="match status" value="1"/>
</dbReference>
<dbReference type="EMBL" id="BMKK01000019">
    <property type="protein sequence ID" value="GGD82263.1"/>
    <property type="molecule type" value="Genomic_DNA"/>
</dbReference>
<accession>A0A916Z9A1</accession>
<evidence type="ECO:0000313" key="3">
    <source>
        <dbReference type="Proteomes" id="UP000609064"/>
    </source>
</evidence>
<dbReference type="Proteomes" id="UP000609064">
    <property type="component" value="Unassembled WGS sequence"/>
</dbReference>
<reference evidence="2" key="2">
    <citation type="submission" date="2020-09" db="EMBL/GenBank/DDBJ databases">
        <authorList>
            <person name="Sun Q."/>
            <person name="Zhou Y."/>
        </authorList>
    </citation>
    <scope>NUCLEOTIDE SEQUENCE</scope>
    <source>
        <strain evidence="2">CGMCC 1.15958</strain>
    </source>
</reference>
<name>A0A916Z9A1_9BACT</name>
<keyword evidence="3" id="KW-1185">Reference proteome</keyword>
<evidence type="ECO:0000259" key="1">
    <source>
        <dbReference type="PROSITE" id="PS50930"/>
    </source>
</evidence>
<dbReference type="GO" id="GO:0003677">
    <property type="term" value="F:DNA binding"/>
    <property type="evidence" value="ECO:0007669"/>
    <property type="project" value="InterPro"/>
</dbReference>
<evidence type="ECO:0000313" key="2">
    <source>
        <dbReference type="EMBL" id="GGD82263.1"/>
    </source>
</evidence>
<dbReference type="Pfam" id="PF04397">
    <property type="entry name" value="LytTR"/>
    <property type="match status" value="1"/>
</dbReference>
<dbReference type="PROSITE" id="PS50930">
    <property type="entry name" value="HTH_LYTTR"/>
    <property type="match status" value="1"/>
</dbReference>
<dbReference type="InterPro" id="IPR007492">
    <property type="entry name" value="LytTR_DNA-bd_dom"/>
</dbReference>
<protein>
    <recommendedName>
        <fullName evidence="1">HTH LytTR-type domain-containing protein</fullName>
    </recommendedName>
</protein>
<sequence>MMNTVKILHKKRVFADEIVMLKGNVNYTELHFKNGKKIILAKTLKILYSTFSEHGFFRINRSNAVNIRYLSKTLENYAVVKLVNNVELNVSRRRRKHLKEFIYETTNI</sequence>